<feature type="region of interest" description="Disordered" evidence="1">
    <location>
        <begin position="1"/>
        <end position="87"/>
    </location>
</feature>
<dbReference type="Proteomes" id="UP000001568">
    <property type="component" value="Chromosome 6"/>
</dbReference>
<dbReference type="GeneID" id="5002333"/>
<dbReference type="HOGENOM" id="CLU_453743_0_0_1"/>
<organism evidence="2 3">
    <name type="scientific">Ostreococcus lucimarinus (strain CCE9901)</name>
    <dbReference type="NCBI Taxonomy" id="436017"/>
    <lineage>
        <taxon>Eukaryota</taxon>
        <taxon>Viridiplantae</taxon>
        <taxon>Chlorophyta</taxon>
        <taxon>Mamiellophyceae</taxon>
        <taxon>Mamiellales</taxon>
        <taxon>Bathycoccaceae</taxon>
        <taxon>Ostreococcus</taxon>
    </lineage>
</organism>
<protein>
    <submittedName>
        <fullName evidence="2">Uncharacterized protein</fullName>
    </submittedName>
</protein>
<gene>
    <name evidence="2" type="ORF">OSTLU_92894</name>
</gene>
<reference evidence="2 3" key="1">
    <citation type="journal article" date="2007" name="Proc. Natl. Acad. Sci. U.S.A.">
        <title>The tiny eukaryote Ostreococcus provides genomic insights into the paradox of plankton speciation.</title>
        <authorList>
            <person name="Palenik B."/>
            <person name="Grimwood J."/>
            <person name="Aerts A."/>
            <person name="Rouze P."/>
            <person name="Salamov A."/>
            <person name="Putnam N."/>
            <person name="Dupont C."/>
            <person name="Jorgensen R."/>
            <person name="Derelle E."/>
            <person name="Rombauts S."/>
            <person name="Zhou K."/>
            <person name="Otillar R."/>
            <person name="Merchant S.S."/>
            <person name="Podell S."/>
            <person name="Gaasterland T."/>
            <person name="Napoli C."/>
            <person name="Gendler K."/>
            <person name="Manuell A."/>
            <person name="Tai V."/>
            <person name="Vallon O."/>
            <person name="Piganeau G."/>
            <person name="Jancek S."/>
            <person name="Heijde M."/>
            <person name="Jabbari K."/>
            <person name="Bowler C."/>
            <person name="Lohr M."/>
            <person name="Robbens S."/>
            <person name="Werner G."/>
            <person name="Dubchak I."/>
            <person name="Pazour G.J."/>
            <person name="Ren Q."/>
            <person name="Paulsen I."/>
            <person name="Delwiche C."/>
            <person name="Schmutz J."/>
            <person name="Rokhsar D."/>
            <person name="Van de Peer Y."/>
            <person name="Moreau H."/>
            <person name="Grigoriev I.V."/>
        </authorList>
    </citation>
    <scope>NUCLEOTIDE SEQUENCE [LARGE SCALE GENOMIC DNA]</scope>
    <source>
        <strain evidence="2 3">CCE9901</strain>
    </source>
</reference>
<keyword evidence="3" id="KW-1185">Reference proteome</keyword>
<feature type="region of interest" description="Disordered" evidence="1">
    <location>
        <begin position="471"/>
        <end position="602"/>
    </location>
</feature>
<name>A4RYW6_OSTLU</name>
<feature type="compositionally biased region" description="Acidic residues" evidence="1">
    <location>
        <begin position="593"/>
        <end position="602"/>
    </location>
</feature>
<dbReference type="OrthoDB" id="498691at2759"/>
<feature type="compositionally biased region" description="Basic and acidic residues" evidence="1">
    <location>
        <begin position="66"/>
        <end position="80"/>
    </location>
</feature>
<evidence type="ECO:0000313" key="3">
    <source>
        <dbReference type="Proteomes" id="UP000001568"/>
    </source>
</evidence>
<proteinExistence type="predicted"/>
<evidence type="ECO:0000313" key="2">
    <source>
        <dbReference type="EMBL" id="ABO96526.1"/>
    </source>
</evidence>
<dbReference type="RefSeq" id="XP_001418233.1">
    <property type="nucleotide sequence ID" value="XM_001418196.1"/>
</dbReference>
<dbReference type="EMBL" id="CP000586">
    <property type="protein sequence ID" value="ABO96526.1"/>
    <property type="molecule type" value="Genomic_DNA"/>
</dbReference>
<sequence>MARANARARRADDDDDKYVKASSARGVAAASTRAPAFASPPTHRPSAKMFDDDDVAPRSVSARATPARDDGDDGDRRDASARPARLNFDDEGVRGALDRLAFSNSVAQVTDAFSEVLNDASDEVNTYASKAAETLARFQAAQFAMQFNPIESGLSMKPTYVKVPAQTVEELKFWENEDLRALKMKHLEEKQQILAENAGMRALLGDEDFSEAIQGLRETEDGVNRALLLAAVEEITNLKTRVSVLETEAAKQKVSSSGYGGITSMLGGGGSGVDAAQMQKLTRELARLEENNSRMTWMLGEKEKQIKEVRAKYTESAAYALQEKLQECMEVLEVASNLQGEQLQYLEQHALSKLELLDDQIADIQVLAESKTEHLAQLRTIMKRFFIDGDEGSVDVLTSLTGFPADEGRKLVQARQSRSLTGFLTMIGTKLTPAVNAGVSAVNAASSMIVACAPPTSSATSSDDALKTLGVEDDDESAEQPTTPPAPEETSAPEKDAPKERAPAPAPPTNEVTAIAPKVEPERRRPSRAAKKKSTGFAGFDDPALEAKAQAERAKSRQPLPQPKLTKAAARERAKRAHPPQDAPGEGFAGFGDDPDASSDDD</sequence>
<dbReference type="OMA" id="NSRMTWM"/>
<feature type="compositionally biased region" description="Basic residues" evidence="1">
    <location>
        <begin position="525"/>
        <end position="534"/>
    </location>
</feature>
<dbReference type="Gramene" id="ABO96526">
    <property type="protein sequence ID" value="ABO96526"/>
    <property type="gene ID" value="OSTLU_92894"/>
</dbReference>
<dbReference type="KEGG" id="olu:OSTLU_92894"/>
<feature type="compositionally biased region" description="Basic and acidic residues" evidence="1">
    <location>
        <begin position="492"/>
        <end position="502"/>
    </location>
</feature>
<evidence type="ECO:0000256" key="1">
    <source>
        <dbReference type="SAM" id="MobiDB-lite"/>
    </source>
</evidence>
<accession>A4RYW6</accession>
<dbReference type="AlphaFoldDB" id="A4RYW6"/>
<feature type="compositionally biased region" description="Low complexity" evidence="1">
    <location>
        <begin position="28"/>
        <end position="41"/>
    </location>
</feature>